<accession>V9XJX3</accession>
<dbReference type="PATRIC" id="fig|1435356.3.peg.2535"/>
<dbReference type="EMBL" id="CP006996">
    <property type="protein sequence ID" value="AHD23751.1"/>
    <property type="molecule type" value="Genomic_DNA"/>
</dbReference>
<reference evidence="2 3" key="1">
    <citation type="journal article" date="2014" name="Genome Announc.">
        <title>Complete Genome of Rhodococcus pyridinivorans SB3094, a Methyl-Ethyl-Ketone-Degrading Bacterium Used for Bioaugmentation.</title>
        <authorList>
            <person name="Dueholm M.S."/>
            <person name="Albertsen M."/>
            <person name="D'Imperio S."/>
            <person name="Tale V.P."/>
            <person name="Lewis D."/>
            <person name="Nielsen P.H."/>
            <person name="Nielsen J.L."/>
        </authorList>
    </citation>
    <scope>NUCLEOTIDE SEQUENCE [LARGE SCALE GENOMIC DNA]</scope>
    <source>
        <strain evidence="2 3">SB3094</strain>
    </source>
</reference>
<proteinExistence type="predicted"/>
<feature type="compositionally biased region" description="Polar residues" evidence="1">
    <location>
        <begin position="7"/>
        <end position="16"/>
    </location>
</feature>
<dbReference type="AlphaFoldDB" id="V9XJX3"/>
<organism evidence="2 3">
    <name type="scientific">Rhodococcus pyridinivorans SB3094</name>
    <dbReference type="NCBI Taxonomy" id="1435356"/>
    <lineage>
        <taxon>Bacteria</taxon>
        <taxon>Bacillati</taxon>
        <taxon>Actinomycetota</taxon>
        <taxon>Actinomycetes</taxon>
        <taxon>Mycobacteriales</taxon>
        <taxon>Nocardiaceae</taxon>
        <taxon>Rhodococcus</taxon>
    </lineage>
</organism>
<evidence type="ECO:0000313" key="2">
    <source>
        <dbReference type="EMBL" id="AHD23751.1"/>
    </source>
</evidence>
<name>V9XJX3_9NOCA</name>
<feature type="region of interest" description="Disordered" evidence="1">
    <location>
        <begin position="1"/>
        <end position="30"/>
    </location>
</feature>
<dbReference type="KEGG" id="rpy:Y013_12590"/>
<gene>
    <name evidence="2" type="ORF">Y013_12590</name>
</gene>
<dbReference type="HOGENOM" id="CLU_2809649_0_0_11"/>
<evidence type="ECO:0000256" key="1">
    <source>
        <dbReference type="SAM" id="MobiDB-lite"/>
    </source>
</evidence>
<protein>
    <submittedName>
        <fullName evidence="2">Uncharacterized protein</fullName>
    </submittedName>
</protein>
<dbReference type="Proteomes" id="UP000018781">
    <property type="component" value="Chromosome"/>
</dbReference>
<sequence length="67" mass="6772">MIGARGTDSTSSTLRSINRAAPDDEGDVGDIADEQTAVVDGVHDVATSETGLSCDPIAEMGHGAAEK</sequence>
<evidence type="ECO:0000313" key="3">
    <source>
        <dbReference type="Proteomes" id="UP000018781"/>
    </source>
</evidence>